<sequence>MQPNRLLLAAAAGIAVATVYFAQPLLVTMGSDLGIAPGTVGVIVTVTQIGYGLGLFFLVPLSDLLDRRRLVQVQFLLLAVALLATALARNAAMLMIGLAAVGALAVVTQSLVVLGAALSDPAERGRTVGTITSGIVLGILLARTASGVLTDLAGWRAVYLTACALCLLMTLLLNGSAPRSRSGLRYGALLRSTTALWRTEPLFRESAIRAFFIFASFSTLWSSVTLPLSERSLSHTEIGAFGLIGAAGALAAGPAGRLADRGYGRVVTTAASVLLATSWLITVWTPRSLVALAIGTILLDLAVQAVHVTNQSRIYPLRPEAGGRIIGGYMIFYSLGSGTGAIASTMLYERAGWTGVCILGAAFGLGSVLTTARVSAPLTR</sequence>
<protein>
    <submittedName>
        <fullName evidence="7">MFS transporter</fullName>
    </submittedName>
</protein>
<evidence type="ECO:0000259" key="6">
    <source>
        <dbReference type="PROSITE" id="PS50850"/>
    </source>
</evidence>
<evidence type="ECO:0000256" key="2">
    <source>
        <dbReference type="ARBA" id="ARBA00022692"/>
    </source>
</evidence>
<feature type="transmembrane region" description="Helical" evidence="5">
    <location>
        <begin position="238"/>
        <end position="256"/>
    </location>
</feature>
<feature type="transmembrane region" description="Helical" evidence="5">
    <location>
        <begin position="207"/>
        <end position="226"/>
    </location>
</feature>
<dbReference type="AlphaFoldDB" id="A0A4V2M040"/>
<dbReference type="Gene3D" id="1.20.1250.20">
    <property type="entry name" value="MFS general substrate transporter like domains"/>
    <property type="match status" value="1"/>
</dbReference>
<feature type="domain" description="Major facilitator superfamily (MFS) profile" evidence="6">
    <location>
        <begin position="1"/>
        <end position="379"/>
    </location>
</feature>
<dbReference type="OrthoDB" id="9815356at2"/>
<evidence type="ECO:0000313" key="7">
    <source>
        <dbReference type="EMBL" id="TCC10596.1"/>
    </source>
</evidence>
<dbReference type="InterPro" id="IPR011701">
    <property type="entry name" value="MFS"/>
</dbReference>
<evidence type="ECO:0000313" key="8">
    <source>
        <dbReference type="Proteomes" id="UP000292346"/>
    </source>
</evidence>
<name>A0A4V2M040_9ACTN</name>
<keyword evidence="3 5" id="KW-1133">Transmembrane helix</keyword>
<keyword evidence="2 5" id="KW-0812">Transmembrane</keyword>
<dbReference type="PROSITE" id="PS50850">
    <property type="entry name" value="MFS"/>
    <property type="match status" value="1"/>
</dbReference>
<dbReference type="Pfam" id="PF07690">
    <property type="entry name" value="MFS_1"/>
    <property type="match status" value="1"/>
</dbReference>
<dbReference type="CDD" id="cd17324">
    <property type="entry name" value="MFS_NepI_like"/>
    <property type="match status" value="1"/>
</dbReference>
<dbReference type="InterPro" id="IPR036259">
    <property type="entry name" value="MFS_trans_sf"/>
</dbReference>
<feature type="transmembrane region" description="Helical" evidence="5">
    <location>
        <begin position="128"/>
        <end position="145"/>
    </location>
</feature>
<feature type="transmembrane region" description="Helical" evidence="5">
    <location>
        <begin position="353"/>
        <end position="372"/>
    </location>
</feature>
<comment type="subcellular location">
    <subcellularLocation>
        <location evidence="1">Cell membrane</location>
        <topology evidence="1">Multi-pass membrane protein</topology>
    </subcellularLocation>
</comment>
<dbReference type="RefSeq" id="WP_131335008.1">
    <property type="nucleotide sequence ID" value="NZ_SJJZ01000001.1"/>
</dbReference>
<feature type="transmembrane region" description="Helical" evidence="5">
    <location>
        <begin position="326"/>
        <end position="347"/>
    </location>
</feature>
<evidence type="ECO:0000256" key="5">
    <source>
        <dbReference type="SAM" id="Phobius"/>
    </source>
</evidence>
<organism evidence="7 8">
    <name type="scientific">Kribbella soli</name>
    <dbReference type="NCBI Taxonomy" id="1124743"/>
    <lineage>
        <taxon>Bacteria</taxon>
        <taxon>Bacillati</taxon>
        <taxon>Actinomycetota</taxon>
        <taxon>Actinomycetes</taxon>
        <taxon>Propionibacteriales</taxon>
        <taxon>Kribbellaceae</taxon>
        <taxon>Kribbella</taxon>
    </lineage>
</organism>
<dbReference type="PANTHER" id="PTHR42910">
    <property type="entry name" value="TRANSPORTER SCO4007-RELATED"/>
    <property type="match status" value="1"/>
</dbReference>
<feature type="transmembrane region" description="Helical" evidence="5">
    <location>
        <begin position="288"/>
        <end position="306"/>
    </location>
</feature>
<feature type="transmembrane region" description="Helical" evidence="5">
    <location>
        <begin position="263"/>
        <end position="282"/>
    </location>
</feature>
<feature type="transmembrane region" description="Helical" evidence="5">
    <location>
        <begin position="157"/>
        <end position="175"/>
    </location>
</feature>
<dbReference type="GO" id="GO:0022857">
    <property type="term" value="F:transmembrane transporter activity"/>
    <property type="evidence" value="ECO:0007669"/>
    <property type="project" value="InterPro"/>
</dbReference>
<feature type="transmembrane region" description="Helical" evidence="5">
    <location>
        <begin position="94"/>
        <end position="116"/>
    </location>
</feature>
<evidence type="ECO:0000256" key="1">
    <source>
        <dbReference type="ARBA" id="ARBA00004651"/>
    </source>
</evidence>
<feature type="transmembrane region" description="Helical" evidence="5">
    <location>
        <begin position="70"/>
        <end position="88"/>
    </location>
</feature>
<dbReference type="SUPFAM" id="SSF103473">
    <property type="entry name" value="MFS general substrate transporter"/>
    <property type="match status" value="1"/>
</dbReference>
<dbReference type="EMBL" id="SJJZ01000001">
    <property type="protein sequence ID" value="TCC10596.1"/>
    <property type="molecule type" value="Genomic_DNA"/>
</dbReference>
<gene>
    <name evidence="7" type="ORF">E0H45_04605</name>
</gene>
<reference evidence="7 8" key="1">
    <citation type="submission" date="2019-02" db="EMBL/GenBank/DDBJ databases">
        <title>Kribbella capetownensis sp. nov. and Kribbella speibonae sp. nov., isolated from soil.</title>
        <authorList>
            <person name="Curtis S.M."/>
            <person name="Norton I."/>
            <person name="Everest G.J."/>
            <person name="Meyers P.R."/>
        </authorList>
    </citation>
    <scope>NUCLEOTIDE SEQUENCE [LARGE SCALE GENOMIC DNA]</scope>
    <source>
        <strain evidence="7 8">KCTC 29219</strain>
    </source>
</reference>
<dbReference type="InterPro" id="IPR020846">
    <property type="entry name" value="MFS_dom"/>
</dbReference>
<evidence type="ECO:0000256" key="3">
    <source>
        <dbReference type="ARBA" id="ARBA00022989"/>
    </source>
</evidence>
<dbReference type="PANTHER" id="PTHR42910:SF1">
    <property type="entry name" value="MAJOR FACILITATOR SUPERFAMILY (MFS) PROFILE DOMAIN-CONTAINING PROTEIN"/>
    <property type="match status" value="1"/>
</dbReference>
<accession>A0A4V2M040</accession>
<evidence type="ECO:0000256" key="4">
    <source>
        <dbReference type="ARBA" id="ARBA00023136"/>
    </source>
</evidence>
<keyword evidence="4 5" id="KW-0472">Membrane</keyword>
<feature type="transmembrane region" description="Helical" evidence="5">
    <location>
        <begin position="37"/>
        <end position="58"/>
    </location>
</feature>
<proteinExistence type="predicted"/>
<comment type="caution">
    <text evidence="7">The sequence shown here is derived from an EMBL/GenBank/DDBJ whole genome shotgun (WGS) entry which is preliminary data.</text>
</comment>
<dbReference type="Proteomes" id="UP000292346">
    <property type="component" value="Unassembled WGS sequence"/>
</dbReference>
<dbReference type="GO" id="GO:0005886">
    <property type="term" value="C:plasma membrane"/>
    <property type="evidence" value="ECO:0007669"/>
    <property type="project" value="UniProtKB-SubCell"/>
</dbReference>
<keyword evidence="8" id="KW-1185">Reference proteome</keyword>